<evidence type="ECO:0000259" key="2">
    <source>
        <dbReference type="Pfam" id="PF16924"/>
    </source>
</evidence>
<keyword evidence="4" id="KW-1185">Reference proteome</keyword>
<proteinExistence type="predicted"/>
<dbReference type="InterPro" id="IPR036291">
    <property type="entry name" value="NAD(P)-bd_dom_sf"/>
</dbReference>
<evidence type="ECO:0000313" key="4">
    <source>
        <dbReference type="Proteomes" id="UP000323521"/>
    </source>
</evidence>
<sequence length="298" mass="31717">MHPDTPKRRLAILGGDDREIILLKALHDQGYHLKVFGFPASLLPVGIPLLDSISEAMRDVDAIILPMPGISNKGMLFAKHMTQEIIVSPDNFAGIPPGIPVFVGAASPYLKNLADQFDFVLIEVADLDEIAIPNSVPSAEGAIQLAMEKLPITIHRSHSLVIGYGRVAETLSLMLKGLGAEVTVAARNPSQLAKCRVLGYHVKELQDLSQYVEKADVIFNTVPAPVIGASILAHLKEGAWIIDLASSPGGTDFETAKKLGVNACLAPGLPGKVAPVTAGKILAKAYPVLLESWFSKSG</sequence>
<dbReference type="InterPro" id="IPR006140">
    <property type="entry name" value="D-isomer_DH_NAD-bd"/>
</dbReference>
<dbReference type="Gene3D" id="3.40.50.720">
    <property type="entry name" value="NAD(P)-binding Rossmann-like Domain"/>
    <property type="match status" value="1"/>
</dbReference>
<dbReference type="RefSeq" id="WP_148133392.1">
    <property type="nucleotide sequence ID" value="NZ_CP017634.1"/>
</dbReference>
<dbReference type="InterPro" id="IPR031629">
    <property type="entry name" value="DpaA_N"/>
</dbReference>
<gene>
    <name evidence="3" type="ORF">DCMF_04915</name>
</gene>
<dbReference type="NCBIfam" id="NF006162">
    <property type="entry name" value="PRK08306.1"/>
    <property type="match status" value="1"/>
</dbReference>
<feature type="domain" description="D-isomer specific 2-hydroxyacid dehydrogenase NAD-binding" evidence="1">
    <location>
        <begin position="152"/>
        <end position="245"/>
    </location>
</feature>
<accession>A0A3G1KP54</accession>
<dbReference type="SUPFAM" id="SSF51735">
    <property type="entry name" value="NAD(P)-binding Rossmann-fold domains"/>
    <property type="match status" value="1"/>
</dbReference>
<dbReference type="Proteomes" id="UP000323521">
    <property type="component" value="Chromosome"/>
</dbReference>
<dbReference type="GO" id="GO:0051287">
    <property type="term" value="F:NAD binding"/>
    <property type="evidence" value="ECO:0007669"/>
    <property type="project" value="InterPro"/>
</dbReference>
<feature type="domain" description="Dipicolinate synthase subunit A N-terminal" evidence="2">
    <location>
        <begin position="10"/>
        <end position="124"/>
    </location>
</feature>
<evidence type="ECO:0000313" key="3">
    <source>
        <dbReference type="EMBL" id="ATW24216.1"/>
    </source>
</evidence>
<name>A0A3G1KP54_FORW1</name>
<dbReference type="KEGG" id="fwa:DCMF_04915"/>
<protein>
    <recommendedName>
        <fullName evidence="5">Dipicolinate synthase subunit DpsA</fullName>
    </recommendedName>
</protein>
<organism evidence="3 4">
    <name type="scientific">Formimonas warabiya</name>
    <dbReference type="NCBI Taxonomy" id="1761012"/>
    <lineage>
        <taxon>Bacteria</taxon>
        <taxon>Bacillati</taxon>
        <taxon>Bacillota</taxon>
        <taxon>Clostridia</taxon>
        <taxon>Eubacteriales</taxon>
        <taxon>Peptococcaceae</taxon>
        <taxon>Candidatus Formimonas</taxon>
    </lineage>
</organism>
<evidence type="ECO:0008006" key="5">
    <source>
        <dbReference type="Google" id="ProtNLM"/>
    </source>
</evidence>
<dbReference type="OrthoDB" id="8840764at2"/>
<dbReference type="Pfam" id="PF02826">
    <property type="entry name" value="2-Hacid_dh_C"/>
    <property type="match status" value="1"/>
</dbReference>
<dbReference type="AlphaFoldDB" id="A0A3G1KP54"/>
<dbReference type="EMBL" id="CP017634">
    <property type="protein sequence ID" value="ATW24216.1"/>
    <property type="molecule type" value="Genomic_DNA"/>
</dbReference>
<evidence type="ECO:0000259" key="1">
    <source>
        <dbReference type="Pfam" id="PF02826"/>
    </source>
</evidence>
<reference evidence="3 4" key="1">
    <citation type="submission" date="2016-10" db="EMBL/GenBank/DDBJ databases">
        <title>Complete Genome Sequence of Peptococcaceae strain DCMF.</title>
        <authorList>
            <person name="Edwards R.J."/>
            <person name="Holland S.I."/>
            <person name="Deshpande N.P."/>
            <person name="Wong Y.K."/>
            <person name="Ertan H."/>
            <person name="Manefield M."/>
            <person name="Russell T.L."/>
            <person name="Lee M.J."/>
        </authorList>
    </citation>
    <scope>NUCLEOTIDE SEQUENCE [LARGE SCALE GENOMIC DNA]</scope>
    <source>
        <strain evidence="3 4">DCMF</strain>
    </source>
</reference>
<dbReference type="Pfam" id="PF16924">
    <property type="entry name" value="DpaA_N"/>
    <property type="match status" value="1"/>
</dbReference>